<dbReference type="AlphaFoldDB" id="A0AAI9UDM6"/>
<reference evidence="2 3" key="1">
    <citation type="submission" date="2016-10" db="EMBL/GenBank/DDBJ databases">
        <title>The genome sequence of Colletotrichum fioriniae PJ7.</title>
        <authorList>
            <person name="Baroncelli R."/>
        </authorList>
    </citation>
    <scope>NUCLEOTIDE SEQUENCE [LARGE SCALE GENOMIC DNA]</scope>
    <source>
        <strain evidence="2">Col 31</strain>
    </source>
</reference>
<dbReference type="Proteomes" id="UP001239795">
    <property type="component" value="Unassembled WGS sequence"/>
</dbReference>
<organism evidence="2 3">
    <name type="scientific">Colletotrichum melonis</name>
    <dbReference type="NCBI Taxonomy" id="1209925"/>
    <lineage>
        <taxon>Eukaryota</taxon>
        <taxon>Fungi</taxon>
        <taxon>Dikarya</taxon>
        <taxon>Ascomycota</taxon>
        <taxon>Pezizomycotina</taxon>
        <taxon>Sordariomycetes</taxon>
        <taxon>Hypocreomycetidae</taxon>
        <taxon>Glomerellales</taxon>
        <taxon>Glomerellaceae</taxon>
        <taxon>Colletotrichum</taxon>
        <taxon>Colletotrichum acutatum species complex</taxon>
    </lineage>
</organism>
<dbReference type="EMBL" id="MLGG01000024">
    <property type="protein sequence ID" value="KAK1455058.1"/>
    <property type="molecule type" value="Genomic_DNA"/>
</dbReference>
<feature type="signal peptide" evidence="1">
    <location>
        <begin position="1"/>
        <end position="19"/>
    </location>
</feature>
<comment type="caution">
    <text evidence="2">The sequence shown here is derived from an EMBL/GenBank/DDBJ whole genome shotgun (WGS) entry which is preliminary data.</text>
</comment>
<evidence type="ECO:0000313" key="2">
    <source>
        <dbReference type="EMBL" id="KAK1455058.1"/>
    </source>
</evidence>
<feature type="chain" id="PRO_5042599001" description="Secreted protein" evidence="1">
    <location>
        <begin position="20"/>
        <end position="58"/>
    </location>
</feature>
<sequence length="58" mass="6624">MPNATSPVATLSLLFVCVGFQKHEWARIWVRAFGLPSDSAIIPLRAYRVSEFESQYEH</sequence>
<keyword evidence="1" id="KW-0732">Signal</keyword>
<name>A0AAI9UDM6_9PEZI</name>
<accession>A0AAI9UDM6</accession>
<evidence type="ECO:0000313" key="3">
    <source>
        <dbReference type="Proteomes" id="UP001239795"/>
    </source>
</evidence>
<protein>
    <recommendedName>
        <fullName evidence="4">Secreted protein</fullName>
    </recommendedName>
</protein>
<evidence type="ECO:0000256" key="1">
    <source>
        <dbReference type="SAM" id="SignalP"/>
    </source>
</evidence>
<evidence type="ECO:0008006" key="4">
    <source>
        <dbReference type="Google" id="ProtNLM"/>
    </source>
</evidence>
<proteinExistence type="predicted"/>
<keyword evidence="3" id="KW-1185">Reference proteome</keyword>
<gene>
    <name evidence="2" type="ORF">CMEL01_03818</name>
</gene>